<dbReference type="Pfam" id="PF16200">
    <property type="entry name" value="Band_7_C"/>
    <property type="match status" value="1"/>
</dbReference>
<protein>
    <submittedName>
        <fullName evidence="5">Cofactor-APC complex of cell division cycle 20-like protein 1</fullName>
    </submittedName>
</protein>
<evidence type="ECO:0000259" key="4">
    <source>
        <dbReference type="SMART" id="SM00244"/>
    </source>
</evidence>
<evidence type="ECO:0000313" key="6">
    <source>
        <dbReference type="Proteomes" id="UP000029725"/>
    </source>
</evidence>
<evidence type="ECO:0000256" key="1">
    <source>
        <dbReference type="ARBA" id="ARBA00004173"/>
    </source>
</evidence>
<dbReference type="Proteomes" id="UP000029725">
    <property type="component" value="Unassembled WGS sequence"/>
</dbReference>
<dbReference type="VEuPathDB" id="MicrosporidiaDB:DI09_15p80"/>
<dbReference type="RefSeq" id="XP_013239014.1">
    <property type="nucleotide sequence ID" value="XM_013383560.1"/>
</dbReference>
<dbReference type="PRINTS" id="PR00721">
    <property type="entry name" value="STOMATIN"/>
</dbReference>
<dbReference type="InterPro" id="IPR036013">
    <property type="entry name" value="Band_7/SPFH_dom_sf"/>
</dbReference>
<reference evidence="5 6" key="1">
    <citation type="submission" date="2014-04" db="EMBL/GenBank/DDBJ databases">
        <title>A new species of microsporidia sheds light on the evolution of extreme parasitism.</title>
        <authorList>
            <person name="Haag K.L."/>
            <person name="James T.Y."/>
            <person name="Larsson R."/>
            <person name="Schaer T.M."/>
            <person name="Refardt D."/>
            <person name="Pombert J.-F."/>
            <person name="Ebert D."/>
        </authorList>
    </citation>
    <scope>NUCLEOTIDE SEQUENCE [LARGE SCALE GENOMIC DNA]</scope>
    <source>
        <strain evidence="5 6">UGP3</strain>
        <tissue evidence="5">Spores</tissue>
    </source>
</reference>
<keyword evidence="5" id="KW-0132">Cell division</keyword>
<dbReference type="Gene3D" id="3.30.479.30">
    <property type="entry name" value="Band 7 domain"/>
    <property type="match status" value="1"/>
</dbReference>
<proteinExistence type="inferred from homology"/>
<feature type="domain" description="Band 7" evidence="4">
    <location>
        <begin position="49"/>
        <end position="207"/>
    </location>
</feature>
<evidence type="ECO:0000256" key="3">
    <source>
        <dbReference type="ARBA" id="ARBA00023128"/>
    </source>
</evidence>
<dbReference type="GO" id="GO:0098552">
    <property type="term" value="C:side of membrane"/>
    <property type="evidence" value="ECO:0007669"/>
    <property type="project" value="UniProtKB-ARBA"/>
</dbReference>
<dbReference type="FunFam" id="3.30.479.30:FF:000004">
    <property type="entry name" value="Putative membrane protease family, stomatin"/>
    <property type="match status" value="1"/>
</dbReference>
<comment type="subcellular location">
    <subcellularLocation>
        <location evidence="1">Mitochondrion</location>
    </subcellularLocation>
</comment>
<dbReference type="CDD" id="cd08829">
    <property type="entry name" value="SPFH_paraslipin"/>
    <property type="match status" value="1"/>
</dbReference>
<dbReference type="InterPro" id="IPR001107">
    <property type="entry name" value="Band_7"/>
</dbReference>
<gene>
    <name evidence="5" type="ORF">DI09_15p80</name>
</gene>
<dbReference type="SMART" id="SM00244">
    <property type="entry name" value="PHB"/>
    <property type="match status" value="1"/>
</dbReference>
<dbReference type="PANTHER" id="PTHR43327:SF10">
    <property type="entry name" value="STOMATIN-LIKE PROTEIN 2, MITOCHONDRIAL"/>
    <property type="match status" value="1"/>
</dbReference>
<dbReference type="EMBL" id="JMKJ01000066">
    <property type="protein sequence ID" value="KGG52541.1"/>
    <property type="molecule type" value="Genomic_DNA"/>
</dbReference>
<evidence type="ECO:0000256" key="2">
    <source>
        <dbReference type="ARBA" id="ARBA00008164"/>
    </source>
</evidence>
<dbReference type="InterPro" id="IPR001972">
    <property type="entry name" value="Stomatin_HflK_fam"/>
</dbReference>
<sequence length="347" mass="37827">MLLLRAPKFASSATTASAFGYPSKLCKAFYSYGYAPNFYVGSYSLPMNTVVKFVPQQQAWVVERFGKFSRILDPGLAILFPFIDRIRYVKTLKEVAVEIPTQSAITQDNVTITIDGVLYYRIFDPYKASYGIEDADFSISQLAQTTMRSEIGQMSLDRTLAERSQLNHNITQAINEAAEAWGIKCLRYEIRDIHPPDSVVKAMHSQVSAERQKRALILESEGQRQSEINVAEGKKQAQILASESNQIEQINHATGEAEAILLRARATGAGIEAIAGVLKSTNVDGNSAVSLIIAEKYMDAFGSLAKSSTTLMLPGGASSPTSDPASFVAQAMAVYNNVKNASPSSKS</sequence>
<comment type="caution">
    <text evidence="5">The sequence shown here is derived from an EMBL/GenBank/DDBJ whole genome shotgun (WGS) entry which is preliminary data.</text>
</comment>
<dbReference type="PANTHER" id="PTHR43327">
    <property type="entry name" value="STOMATIN-LIKE PROTEIN 2, MITOCHONDRIAL"/>
    <property type="match status" value="1"/>
</dbReference>
<dbReference type="HOGENOM" id="CLU_024949_1_0_1"/>
<dbReference type="AlphaFoldDB" id="A0A098VXQ6"/>
<evidence type="ECO:0000313" key="5">
    <source>
        <dbReference type="EMBL" id="KGG52541.1"/>
    </source>
</evidence>
<keyword evidence="6" id="KW-1185">Reference proteome</keyword>
<accession>A0A098VXQ6</accession>
<dbReference type="InterPro" id="IPR050710">
    <property type="entry name" value="Band7/mec-2_domain"/>
</dbReference>
<keyword evidence="5" id="KW-0131">Cell cycle</keyword>
<dbReference type="SUPFAM" id="SSF117892">
    <property type="entry name" value="Band 7/SPFH domain"/>
    <property type="match status" value="1"/>
</dbReference>
<dbReference type="GO" id="GO:0007005">
    <property type="term" value="P:mitochondrion organization"/>
    <property type="evidence" value="ECO:0007669"/>
    <property type="project" value="TreeGrafter"/>
</dbReference>
<name>A0A098VXQ6_9MICR</name>
<organism evidence="5 6">
    <name type="scientific">Mitosporidium daphniae</name>
    <dbReference type="NCBI Taxonomy" id="1485682"/>
    <lineage>
        <taxon>Eukaryota</taxon>
        <taxon>Fungi</taxon>
        <taxon>Fungi incertae sedis</taxon>
        <taxon>Microsporidia</taxon>
        <taxon>Mitosporidium</taxon>
    </lineage>
</organism>
<dbReference type="Pfam" id="PF01145">
    <property type="entry name" value="Band_7"/>
    <property type="match status" value="1"/>
</dbReference>
<dbReference type="GO" id="GO:0005739">
    <property type="term" value="C:mitochondrion"/>
    <property type="evidence" value="ECO:0007669"/>
    <property type="project" value="UniProtKB-SubCell"/>
</dbReference>
<comment type="similarity">
    <text evidence="2">Belongs to the band 7/mec-2 family.</text>
</comment>
<dbReference type="GO" id="GO:0051301">
    <property type="term" value="P:cell division"/>
    <property type="evidence" value="ECO:0007669"/>
    <property type="project" value="UniProtKB-KW"/>
</dbReference>
<dbReference type="GO" id="GO:0005886">
    <property type="term" value="C:plasma membrane"/>
    <property type="evidence" value="ECO:0007669"/>
    <property type="project" value="UniProtKB-ARBA"/>
</dbReference>
<dbReference type="OrthoDB" id="434619at2759"/>
<dbReference type="InterPro" id="IPR032435">
    <property type="entry name" value="STML2-like_C"/>
</dbReference>
<keyword evidence="3" id="KW-0496">Mitochondrion</keyword>
<dbReference type="GeneID" id="25258579"/>